<proteinExistence type="predicted"/>
<dbReference type="EMBL" id="RCHS01003575">
    <property type="protein sequence ID" value="RMX40774.1"/>
    <property type="molecule type" value="Genomic_DNA"/>
</dbReference>
<evidence type="ECO:0000313" key="1">
    <source>
        <dbReference type="EMBL" id="RMX40774.1"/>
    </source>
</evidence>
<feature type="non-terminal residue" evidence="1">
    <location>
        <position position="1"/>
    </location>
</feature>
<comment type="caution">
    <text evidence="1">The sequence shown here is derived from an EMBL/GenBank/DDBJ whole genome shotgun (WGS) entry which is preliminary data.</text>
</comment>
<protein>
    <submittedName>
        <fullName evidence="1">Uncharacterized protein</fullName>
    </submittedName>
</protein>
<dbReference type="AlphaFoldDB" id="A0A3M6THP3"/>
<feature type="non-terminal residue" evidence="1">
    <location>
        <position position="147"/>
    </location>
</feature>
<organism evidence="1 2">
    <name type="scientific">Pocillopora damicornis</name>
    <name type="common">Cauliflower coral</name>
    <name type="synonym">Millepora damicornis</name>
    <dbReference type="NCBI Taxonomy" id="46731"/>
    <lineage>
        <taxon>Eukaryota</taxon>
        <taxon>Metazoa</taxon>
        <taxon>Cnidaria</taxon>
        <taxon>Anthozoa</taxon>
        <taxon>Hexacorallia</taxon>
        <taxon>Scleractinia</taxon>
        <taxon>Astrocoeniina</taxon>
        <taxon>Pocilloporidae</taxon>
        <taxon>Pocillopora</taxon>
    </lineage>
</organism>
<accession>A0A3M6THP3</accession>
<evidence type="ECO:0000313" key="2">
    <source>
        <dbReference type="Proteomes" id="UP000275408"/>
    </source>
</evidence>
<keyword evidence="2" id="KW-1185">Reference proteome</keyword>
<gene>
    <name evidence="1" type="ORF">pdam_00021846</name>
</gene>
<dbReference type="Proteomes" id="UP000275408">
    <property type="component" value="Unassembled WGS sequence"/>
</dbReference>
<sequence>ASTPPTDELWITYGSGKNVQNILAISLGPDKASTLPIFHAPIGCDTVSSFFRGLLKVLKASPQEITEEYMAFLERFVVLIYNLSLPLDRDLSNTSKEQCSKEATYGAKPSFISQCFQAHQPGGGDSSTTTGRHSGQRTHLMWMQSLM</sequence>
<name>A0A3M6THP3_POCDA</name>
<reference evidence="1 2" key="1">
    <citation type="journal article" date="2018" name="Sci. Rep.">
        <title>Comparative analysis of the Pocillopora damicornis genome highlights role of immune system in coral evolution.</title>
        <authorList>
            <person name="Cunning R."/>
            <person name="Bay R.A."/>
            <person name="Gillette P."/>
            <person name="Baker A.C."/>
            <person name="Traylor-Knowles N."/>
        </authorList>
    </citation>
    <scope>NUCLEOTIDE SEQUENCE [LARGE SCALE GENOMIC DNA]</scope>
    <source>
        <strain evidence="1">RSMAS</strain>
        <tissue evidence="1">Whole animal</tissue>
    </source>
</reference>